<evidence type="ECO:0000313" key="3">
    <source>
        <dbReference type="Proteomes" id="UP000509301"/>
    </source>
</evidence>
<dbReference type="EMBL" id="CP049074">
    <property type="protein sequence ID" value="QKR00256.1"/>
    <property type="molecule type" value="Genomic_DNA"/>
</dbReference>
<feature type="transmembrane region" description="Helical" evidence="1">
    <location>
        <begin position="69"/>
        <end position="86"/>
    </location>
</feature>
<dbReference type="Proteomes" id="UP000509301">
    <property type="component" value="Chromosome"/>
</dbReference>
<keyword evidence="1" id="KW-0812">Transmembrane</keyword>
<dbReference type="KEGG" id="mten:GWK48_07590"/>
<feature type="transmembrane region" description="Helical" evidence="1">
    <location>
        <begin position="31"/>
        <end position="48"/>
    </location>
</feature>
<gene>
    <name evidence="2" type="ORF">GWK48_07590</name>
</gene>
<keyword evidence="1" id="KW-1133">Transmembrane helix</keyword>
<feature type="transmembrane region" description="Helical" evidence="1">
    <location>
        <begin position="124"/>
        <end position="142"/>
    </location>
</feature>
<dbReference type="OrthoDB" id="34763at2157"/>
<keyword evidence="3" id="KW-1185">Reference proteome</keyword>
<feature type="transmembrane region" description="Helical" evidence="1">
    <location>
        <begin position="204"/>
        <end position="222"/>
    </location>
</feature>
<name>A0A6N0NU01_9CREN</name>
<feature type="transmembrane region" description="Helical" evidence="1">
    <location>
        <begin position="98"/>
        <end position="117"/>
    </location>
</feature>
<feature type="transmembrane region" description="Helical" evidence="1">
    <location>
        <begin position="234"/>
        <end position="251"/>
    </location>
</feature>
<feature type="transmembrane region" description="Helical" evidence="1">
    <location>
        <begin position="179"/>
        <end position="198"/>
    </location>
</feature>
<feature type="transmembrane region" description="Helical" evidence="1">
    <location>
        <begin position="154"/>
        <end position="172"/>
    </location>
</feature>
<dbReference type="AlphaFoldDB" id="A0A6N0NU01"/>
<feature type="transmembrane region" description="Helical" evidence="1">
    <location>
        <begin position="310"/>
        <end position="331"/>
    </location>
</feature>
<sequence length="334" mass="36444">MKRRAQFLAIALNASAPLSLATLHESLTGSILTALVLLPLGVSLYIFLKGGWPELGLYDVVKDSRLGNLQLISWFASYFLYLSYTIDYAVFYDFPGGALVRYATLVLLLVMTSTLLLQRFQGILIPLAALQVILVFFGWHASFPGVSLPNFTDLLNSSLLLVCVTLIPYLKVERGSASIIPLSLVTGLLFLTIGSFLETNNSDLYQGVSMLGLVALEAIAVGRVSKAMRIRGEWAVGAFLGTSLISLISPLTYYNLTIAPSVFLLYLSLLIAFVSMKLRGYFRLFSLVTAVVMGYGLYQSVVVGDPTQVLEIAVGFLLVVVFSLLLGTRWVRGS</sequence>
<reference evidence="2 3" key="1">
    <citation type="submission" date="2020-02" db="EMBL/GenBank/DDBJ databases">
        <title>Comparative genome analysis reveals the metabolism and evolution of the thermophilic archaeal genus Metallosphaera.</title>
        <authorList>
            <person name="Jiang C."/>
        </authorList>
    </citation>
    <scope>NUCLEOTIDE SEQUENCE [LARGE SCALE GENOMIC DNA]</scope>
    <source>
        <strain evidence="2 3">Ric-A</strain>
    </source>
</reference>
<accession>A0A6N0NU01</accession>
<feature type="transmembrane region" description="Helical" evidence="1">
    <location>
        <begin position="281"/>
        <end position="298"/>
    </location>
</feature>
<organism evidence="2 3">
    <name type="scientific">Metallosphaera tengchongensis</name>
    <dbReference type="NCBI Taxonomy" id="1532350"/>
    <lineage>
        <taxon>Archaea</taxon>
        <taxon>Thermoproteota</taxon>
        <taxon>Thermoprotei</taxon>
        <taxon>Sulfolobales</taxon>
        <taxon>Sulfolobaceae</taxon>
        <taxon>Metallosphaera</taxon>
    </lineage>
</organism>
<evidence type="ECO:0000313" key="2">
    <source>
        <dbReference type="EMBL" id="QKR00256.1"/>
    </source>
</evidence>
<proteinExistence type="predicted"/>
<dbReference type="GeneID" id="55641801"/>
<evidence type="ECO:0000256" key="1">
    <source>
        <dbReference type="SAM" id="Phobius"/>
    </source>
</evidence>
<keyword evidence="1" id="KW-0472">Membrane</keyword>
<feature type="transmembrane region" description="Helical" evidence="1">
    <location>
        <begin position="257"/>
        <end position="274"/>
    </location>
</feature>
<protein>
    <submittedName>
        <fullName evidence="2">Uncharacterized protein</fullName>
    </submittedName>
</protein>
<dbReference type="RefSeq" id="WP_174631058.1">
    <property type="nucleotide sequence ID" value="NZ_CP049074.1"/>
</dbReference>